<comment type="caution">
    <text evidence="2">The sequence shown here is derived from an EMBL/GenBank/DDBJ whole genome shotgun (WGS) entry which is preliminary data.</text>
</comment>
<dbReference type="GO" id="GO:0005739">
    <property type="term" value="C:mitochondrion"/>
    <property type="evidence" value="ECO:0007669"/>
    <property type="project" value="TreeGrafter"/>
</dbReference>
<evidence type="ECO:0000313" key="3">
    <source>
        <dbReference type="Proteomes" id="UP000801492"/>
    </source>
</evidence>
<organism evidence="2 3">
    <name type="scientific">Ignelater luminosus</name>
    <name type="common">Cucubano</name>
    <name type="synonym">Pyrophorus luminosus</name>
    <dbReference type="NCBI Taxonomy" id="2038154"/>
    <lineage>
        <taxon>Eukaryota</taxon>
        <taxon>Metazoa</taxon>
        <taxon>Ecdysozoa</taxon>
        <taxon>Arthropoda</taxon>
        <taxon>Hexapoda</taxon>
        <taxon>Insecta</taxon>
        <taxon>Pterygota</taxon>
        <taxon>Neoptera</taxon>
        <taxon>Endopterygota</taxon>
        <taxon>Coleoptera</taxon>
        <taxon>Polyphaga</taxon>
        <taxon>Elateriformia</taxon>
        <taxon>Elateroidea</taxon>
        <taxon>Elateridae</taxon>
        <taxon>Agrypninae</taxon>
        <taxon>Pyrophorini</taxon>
        <taxon>Ignelater</taxon>
    </lineage>
</organism>
<dbReference type="EMBL" id="VTPC01090619">
    <property type="protein sequence ID" value="KAF2882411.1"/>
    <property type="molecule type" value="Genomic_DNA"/>
</dbReference>
<dbReference type="PANTHER" id="PTHR48228">
    <property type="entry name" value="SUCCINYL-COA--D-CITRAMALATE COA-TRANSFERASE"/>
    <property type="match status" value="1"/>
</dbReference>
<dbReference type="InterPro" id="IPR050509">
    <property type="entry name" value="CoA-transferase_III"/>
</dbReference>
<protein>
    <recommendedName>
        <fullName evidence="4">Alpha-methylacyl-CoA racemase</fullName>
    </recommendedName>
</protein>
<sequence>MALKGIKVIELAGLAPAPFCGMVLADFGASVIRIDRVGNHFEADCVANGKQSLALNLRHPEGVGILRKLSKNCDVLIEPYRKGVMEKLGIGPTVLLKDNPKLIYARLTGYGQEGKYSARAGHDINYIGISGLLSLFGRFGEKPLFPVNAVADFAGGGLMCALGIILALFERQSSGIGQVVDCNMVEGSAYLGSWLYRSQNLPIWGNPRGKNIIDSGAHFYETYETKDGKFMAVGAIEPQFYKQLLEGLGLTEENVPQFPDFERGKQIFTAKFLEKTQDEWSKIFDGRDACVTPILSLDEAPKHEHNTERKSFIQSWNNGRMVPIPAPILCRTPGESQCVNPPPQRGQQTEMILKDLGYDKDGISKLENDGVIETYKMSKL</sequence>
<evidence type="ECO:0008006" key="4">
    <source>
        <dbReference type="Google" id="ProtNLM"/>
    </source>
</evidence>
<gene>
    <name evidence="2" type="ORF">ILUMI_23781</name>
</gene>
<dbReference type="Gene3D" id="3.30.1540.10">
    <property type="entry name" value="formyl-coa transferase, domain 3"/>
    <property type="match status" value="1"/>
</dbReference>
<dbReference type="SUPFAM" id="SSF89796">
    <property type="entry name" value="CoA-transferase family III (CaiB/BaiF)"/>
    <property type="match status" value="1"/>
</dbReference>
<evidence type="ECO:0000256" key="1">
    <source>
        <dbReference type="ARBA" id="ARBA00008383"/>
    </source>
</evidence>
<accession>A0A8K0CBH4</accession>
<dbReference type="GO" id="GO:0008206">
    <property type="term" value="P:bile acid metabolic process"/>
    <property type="evidence" value="ECO:0007669"/>
    <property type="project" value="TreeGrafter"/>
</dbReference>
<evidence type="ECO:0000313" key="2">
    <source>
        <dbReference type="EMBL" id="KAF2882411.1"/>
    </source>
</evidence>
<proteinExistence type="inferred from homology"/>
<dbReference type="Pfam" id="PF02515">
    <property type="entry name" value="CoA_transf_3"/>
    <property type="match status" value="1"/>
</dbReference>
<name>A0A8K0CBH4_IGNLU</name>
<dbReference type="AlphaFoldDB" id="A0A8K0CBH4"/>
<dbReference type="GO" id="GO:0008111">
    <property type="term" value="F:alpha-methylacyl-CoA racemase activity"/>
    <property type="evidence" value="ECO:0007669"/>
    <property type="project" value="TreeGrafter"/>
</dbReference>
<dbReference type="InterPro" id="IPR023606">
    <property type="entry name" value="CoA-Trfase_III_dom_1_sf"/>
</dbReference>
<reference evidence="2" key="1">
    <citation type="submission" date="2019-08" db="EMBL/GenBank/DDBJ databases">
        <title>The genome of the North American firefly Photinus pyralis.</title>
        <authorList>
            <consortium name="Photinus pyralis genome working group"/>
            <person name="Fallon T.R."/>
            <person name="Sander Lower S.E."/>
            <person name="Weng J.-K."/>
        </authorList>
    </citation>
    <scope>NUCLEOTIDE SEQUENCE</scope>
    <source>
        <strain evidence="2">TRF0915ILg1</strain>
        <tissue evidence="2">Whole body</tissue>
    </source>
</reference>
<dbReference type="InterPro" id="IPR003673">
    <property type="entry name" value="CoA-Trfase_fam_III"/>
</dbReference>
<dbReference type="Gene3D" id="3.40.50.10540">
    <property type="entry name" value="Crotonobetainyl-coa:carnitine coa-transferase, domain 1"/>
    <property type="match status" value="1"/>
</dbReference>
<dbReference type="InterPro" id="IPR044855">
    <property type="entry name" value="CoA-Trfase_III_dom3_sf"/>
</dbReference>
<dbReference type="PANTHER" id="PTHR48228:SF5">
    <property type="entry name" value="ALPHA-METHYLACYL-COA RACEMASE"/>
    <property type="match status" value="1"/>
</dbReference>
<keyword evidence="3" id="KW-1185">Reference proteome</keyword>
<dbReference type="Proteomes" id="UP000801492">
    <property type="component" value="Unassembled WGS sequence"/>
</dbReference>
<dbReference type="OrthoDB" id="16747at2759"/>
<comment type="similarity">
    <text evidence="1">Belongs to the CoA-transferase III family.</text>
</comment>